<dbReference type="EMBL" id="CM001218">
    <property type="protein sequence ID" value="KEH38104.1"/>
    <property type="molecule type" value="Genomic_DNA"/>
</dbReference>
<dbReference type="AlphaFoldDB" id="A0A072V7R8"/>
<gene>
    <name evidence="1" type="ordered locus">MTR_2g461320</name>
</gene>
<evidence type="ECO:0000313" key="3">
    <source>
        <dbReference type="Proteomes" id="UP000002051"/>
    </source>
</evidence>
<reference evidence="1 3" key="2">
    <citation type="journal article" date="2014" name="BMC Genomics">
        <title>An improved genome release (version Mt4.0) for the model legume Medicago truncatula.</title>
        <authorList>
            <person name="Tang H."/>
            <person name="Krishnakumar V."/>
            <person name="Bidwell S."/>
            <person name="Rosen B."/>
            <person name="Chan A."/>
            <person name="Zhou S."/>
            <person name="Gentzbittel L."/>
            <person name="Childs K.L."/>
            <person name="Yandell M."/>
            <person name="Gundlach H."/>
            <person name="Mayer K.F."/>
            <person name="Schwartz D.C."/>
            <person name="Town C.D."/>
        </authorList>
    </citation>
    <scope>GENOME REANNOTATION</scope>
    <source>
        <strain evidence="1">A17</strain>
        <strain evidence="2 3">cv. Jemalong A17</strain>
    </source>
</reference>
<evidence type="ECO:0000313" key="2">
    <source>
        <dbReference type="EnsemblPlants" id="KEH38104"/>
    </source>
</evidence>
<proteinExistence type="predicted"/>
<accession>A0A072V7R8</accession>
<dbReference type="Proteomes" id="UP000002051">
    <property type="component" value="Chromosome 2"/>
</dbReference>
<evidence type="ECO:0000313" key="1">
    <source>
        <dbReference type="EMBL" id="KEH38104.1"/>
    </source>
</evidence>
<keyword evidence="1" id="KW-0812">Transmembrane</keyword>
<reference evidence="2" key="3">
    <citation type="submission" date="2015-04" db="UniProtKB">
        <authorList>
            <consortium name="EnsemblPlants"/>
        </authorList>
    </citation>
    <scope>IDENTIFICATION</scope>
    <source>
        <strain evidence="2">cv. Jemalong A17</strain>
    </source>
</reference>
<dbReference type="EnsemblPlants" id="KEH38104">
    <property type="protein sequence ID" value="KEH38104"/>
    <property type="gene ID" value="MTR_2g461320"/>
</dbReference>
<reference evidence="1 3" key="1">
    <citation type="journal article" date="2011" name="Nature">
        <title>The Medicago genome provides insight into the evolution of rhizobial symbioses.</title>
        <authorList>
            <person name="Young N.D."/>
            <person name="Debelle F."/>
            <person name="Oldroyd G.E."/>
            <person name="Geurts R."/>
            <person name="Cannon S.B."/>
            <person name="Udvardi M.K."/>
            <person name="Benedito V.A."/>
            <person name="Mayer K.F."/>
            <person name="Gouzy J."/>
            <person name="Schoof H."/>
            <person name="Van de Peer Y."/>
            <person name="Proost S."/>
            <person name="Cook D.R."/>
            <person name="Meyers B.C."/>
            <person name="Spannagl M."/>
            <person name="Cheung F."/>
            <person name="De Mita S."/>
            <person name="Krishnakumar V."/>
            <person name="Gundlach H."/>
            <person name="Zhou S."/>
            <person name="Mudge J."/>
            <person name="Bharti A.K."/>
            <person name="Murray J.D."/>
            <person name="Naoumkina M.A."/>
            <person name="Rosen B."/>
            <person name="Silverstein K.A."/>
            <person name="Tang H."/>
            <person name="Rombauts S."/>
            <person name="Zhao P.X."/>
            <person name="Zhou P."/>
            <person name="Barbe V."/>
            <person name="Bardou P."/>
            <person name="Bechner M."/>
            <person name="Bellec A."/>
            <person name="Berger A."/>
            <person name="Berges H."/>
            <person name="Bidwell S."/>
            <person name="Bisseling T."/>
            <person name="Choisne N."/>
            <person name="Couloux A."/>
            <person name="Denny R."/>
            <person name="Deshpande S."/>
            <person name="Dai X."/>
            <person name="Doyle J.J."/>
            <person name="Dudez A.M."/>
            <person name="Farmer A.D."/>
            <person name="Fouteau S."/>
            <person name="Franken C."/>
            <person name="Gibelin C."/>
            <person name="Gish J."/>
            <person name="Goldstein S."/>
            <person name="Gonzalez A.J."/>
            <person name="Green P.J."/>
            <person name="Hallab A."/>
            <person name="Hartog M."/>
            <person name="Hua A."/>
            <person name="Humphray S.J."/>
            <person name="Jeong D.H."/>
            <person name="Jing Y."/>
            <person name="Jocker A."/>
            <person name="Kenton S.M."/>
            <person name="Kim D.J."/>
            <person name="Klee K."/>
            <person name="Lai H."/>
            <person name="Lang C."/>
            <person name="Lin S."/>
            <person name="Macmil S.L."/>
            <person name="Magdelenat G."/>
            <person name="Matthews L."/>
            <person name="McCorrison J."/>
            <person name="Monaghan E.L."/>
            <person name="Mun J.H."/>
            <person name="Najar F.Z."/>
            <person name="Nicholson C."/>
            <person name="Noirot C."/>
            <person name="O'Bleness M."/>
            <person name="Paule C.R."/>
            <person name="Poulain J."/>
            <person name="Prion F."/>
            <person name="Qin B."/>
            <person name="Qu C."/>
            <person name="Retzel E.F."/>
            <person name="Riddle C."/>
            <person name="Sallet E."/>
            <person name="Samain S."/>
            <person name="Samson N."/>
            <person name="Sanders I."/>
            <person name="Saurat O."/>
            <person name="Scarpelli C."/>
            <person name="Schiex T."/>
            <person name="Segurens B."/>
            <person name="Severin A.J."/>
            <person name="Sherrier D.J."/>
            <person name="Shi R."/>
            <person name="Sims S."/>
            <person name="Singer S.R."/>
            <person name="Sinharoy S."/>
            <person name="Sterck L."/>
            <person name="Viollet A."/>
            <person name="Wang B.B."/>
            <person name="Wang K."/>
            <person name="Wang M."/>
            <person name="Wang X."/>
            <person name="Warfsmann J."/>
            <person name="Weissenbach J."/>
            <person name="White D.D."/>
            <person name="White J.D."/>
            <person name="Wiley G.B."/>
            <person name="Wincker P."/>
            <person name="Xing Y."/>
            <person name="Yang L."/>
            <person name="Yao Z."/>
            <person name="Ying F."/>
            <person name="Zhai J."/>
            <person name="Zhou L."/>
            <person name="Zuber A."/>
            <person name="Denarie J."/>
            <person name="Dixon R.A."/>
            <person name="May G.D."/>
            <person name="Schwartz D.C."/>
            <person name="Rogers J."/>
            <person name="Quetier F."/>
            <person name="Town C.D."/>
            <person name="Roe B.A."/>
        </authorList>
    </citation>
    <scope>NUCLEOTIDE SEQUENCE [LARGE SCALE GENOMIC DNA]</scope>
    <source>
        <strain evidence="1">A17</strain>
        <strain evidence="2 3">cv. Jemalong A17</strain>
    </source>
</reference>
<name>A0A072V7R8_MEDTR</name>
<keyword evidence="1" id="KW-0472">Membrane</keyword>
<protein>
    <submittedName>
        <fullName evidence="1">Transmembrane protein, putative</fullName>
    </submittedName>
</protein>
<keyword evidence="3" id="KW-1185">Reference proteome</keyword>
<dbReference type="PROSITE" id="PS51257">
    <property type="entry name" value="PROKAR_LIPOPROTEIN"/>
    <property type="match status" value="1"/>
</dbReference>
<organism evidence="1 3">
    <name type="scientific">Medicago truncatula</name>
    <name type="common">Barrel medic</name>
    <name type="synonym">Medicago tribuloides</name>
    <dbReference type="NCBI Taxonomy" id="3880"/>
    <lineage>
        <taxon>Eukaryota</taxon>
        <taxon>Viridiplantae</taxon>
        <taxon>Streptophyta</taxon>
        <taxon>Embryophyta</taxon>
        <taxon>Tracheophyta</taxon>
        <taxon>Spermatophyta</taxon>
        <taxon>Magnoliopsida</taxon>
        <taxon>eudicotyledons</taxon>
        <taxon>Gunneridae</taxon>
        <taxon>Pentapetalae</taxon>
        <taxon>rosids</taxon>
        <taxon>fabids</taxon>
        <taxon>Fabales</taxon>
        <taxon>Fabaceae</taxon>
        <taxon>Papilionoideae</taxon>
        <taxon>50 kb inversion clade</taxon>
        <taxon>NPAAA clade</taxon>
        <taxon>Hologalegina</taxon>
        <taxon>IRL clade</taxon>
        <taxon>Trifolieae</taxon>
        <taxon>Medicago</taxon>
    </lineage>
</organism>
<dbReference type="HOGENOM" id="CLU_2430365_0_0_1"/>
<sequence length="91" mass="10134">MVVSVREIVTYTLILISCIFLYQNLFSRDIPDSVVKTTDQGLVELSKSSHCFRYERCCCGSSIFCNEYCIITLGKPNGGYCAPGKGLYDGE</sequence>